<dbReference type="AlphaFoldDB" id="E8LG20"/>
<dbReference type="Pfam" id="PF06414">
    <property type="entry name" value="Zeta_toxin"/>
    <property type="match status" value="1"/>
</dbReference>
<sequence>MVAKLRYVGDIIMDAIAKESNKKPEIIVFAGPNGSGKSTFTDLLKPPVDYINADEIKKNLKCDDLTAAQIAEKQREDHLKNREDFCFETVMSTPRNLNLLQRAKEAGYFIRCYYILTVDPFINVYRIKSRVAEGGHDVPVEKIIERYDKALAQVCDVVHVADVCHIYDNSTEQPFRIFKKRKSEEFFDVCDEWHQEDIKLLTGSENMQYKNLNK</sequence>
<evidence type="ECO:0000259" key="7">
    <source>
        <dbReference type="Pfam" id="PF06414"/>
    </source>
</evidence>
<dbReference type="PANTHER" id="PTHR39206">
    <property type="entry name" value="SLL8004 PROTEIN"/>
    <property type="match status" value="1"/>
</dbReference>
<keyword evidence="9" id="KW-1185">Reference proteome</keyword>
<comment type="similarity">
    <text evidence="1">Belongs to the zeta toxin family.</text>
</comment>
<dbReference type="GO" id="GO:0005524">
    <property type="term" value="F:ATP binding"/>
    <property type="evidence" value="ECO:0007669"/>
    <property type="project" value="UniProtKB-KW"/>
</dbReference>
<dbReference type="eggNOG" id="COG4185">
    <property type="taxonomic scope" value="Bacteria"/>
</dbReference>
<dbReference type="Gene3D" id="3.40.50.300">
    <property type="entry name" value="P-loop containing nucleotide triphosphate hydrolases"/>
    <property type="match status" value="1"/>
</dbReference>
<proteinExistence type="inferred from homology"/>
<comment type="caution">
    <text evidence="8">The sequence shown here is derived from an EMBL/GenBank/DDBJ whole genome shotgun (WGS) entry which is preliminary data.</text>
</comment>
<comment type="catalytic activity">
    <reaction evidence="6">
        <text>UDP-N-acetyl-alpha-D-glucosamine + ATP = UDP-N-acetyl-alpha-D-glucosamine 3'-phosphate + ADP + H(+)</text>
        <dbReference type="Rhea" id="RHEA:32671"/>
        <dbReference type="ChEBI" id="CHEBI:15378"/>
        <dbReference type="ChEBI" id="CHEBI:30616"/>
        <dbReference type="ChEBI" id="CHEBI:57705"/>
        <dbReference type="ChEBI" id="CHEBI:64353"/>
        <dbReference type="ChEBI" id="CHEBI:456216"/>
        <dbReference type="EC" id="2.7.1.176"/>
    </reaction>
</comment>
<gene>
    <name evidence="8" type="ORF">HMPREF9443_01818</name>
</gene>
<accession>E8LG20</accession>
<evidence type="ECO:0000256" key="5">
    <source>
        <dbReference type="ARBA" id="ARBA00032897"/>
    </source>
</evidence>
<evidence type="ECO:0000313" key="9">
    <source>
        <dbReference type="Proteomes" id="UP000004923"/>
    </source>
</evidence>
<protein>
    <recommendedName>
        <fullName evidence="5">UDP-N-acetylglucosamine kinase</fullName>
        <ecNumber evidence="2">2.7.1.176</ecNumber>
    </recommendedName>
    <alternativeName>
        <fullName evidence="5">UDP-N-acetylglucosamine kinase</fullName>
    </alternativeName>
</protein>
<evidence type="ECO:0000256" key="3">
    <source>
        <dbReference type="ARBA" id="ARBA00022741"/>
    </source>
</evidence>
<dbReference type="HOGENOM" id="CLU_094497_1_1_9"/>
<keyword evidence="4" id="KW-0067">ATP-binding</keyword>
<evidence type="ECO:0000256" key="1">
    <source>
        <dbReference type="ARBA" id="ARBA00009104"/>
    </source>
</evidence>
<dbReference type="Proteomes" id="UP000004923">
    <property type="component" value="Unassembled WGS sequence"/>
</dbReference>
<evidence type="ECO:0000256" key="6">
    <source>
        <dbReference type="ARBA" id="ARBA00048178"/>
    </source>
</evidence>
<dbReference type="EC" id="2.7.1.176" evidence="2"/>
<keyword evidence="3" id="KW-0547">Nucleotide-binding</keyword>
<dbReference type="InterPro" id="IPR027417">
    <property type="entry name" value="P-loop_NTPase"/>
</dbReference>
<dbReference type="SUPFAM" id="SSF52540">
    <property type="entry name" value="P-loop containing nucleoside triphosphate hydrolases"/>
    <property type="match status" value="1"/>
</dbReference>
<dbReference type="EMBL" id="AEVN01000099">
    <property type="protein sequence ID" value="EFY04225.1"/>
    <property type="molecule type" value="Genomic_DNA"/>
</dbReference>
<name>E8LG20_9FIRM</name>
<reference evidence="8 9" key="1">
    <citation type="submission" date="2011-01" db="EMBL/GenBank/DDBJ databases">
        <authorList>
            <person name="Weinstock G."/>
            <person name="Sodergren E."/>
            <person name="Clifton S."/>
            <person name="Fulton L."/>
            <person name="Fulton B."/>
            <person name="Courtney L."/>
            <person name="Fronick C."/>
            <person name="Harrison M."/>
            <person name="Strong C."/>
            <person name="Farmer C."/>
            <person name="Delahaunty K."/>
            <person name="Markovic C."/>
            <person name="Hall O."/>
            <person name="Minx P."/>
            <person name="Tomlinson C."/>
            <person name="Mitreva M."/>
            <person name="Hou S."/>
            <person name="Chen J."/>
            <person name="Wollam A."/>
            <person name="Pepin K.H."/>
            <person name="Johnson M."/>
            <person name="Bhonagiri V."/>
            <person name="Zhang X."/>
            <person name="Suruliraj S."/>
            <person name="Warren W."/>
            <person name="Chinwalla A."/>
            <person name="Mardis E.R."/>
            <person name="Wilson R.K."/>
        </authorList>
    </citation>
    <scope>NUCLEOTIDE SEQUENCE [LARGE SCALE GENOMIC DNA]</scope>
    <source>
        <strain evidence="8 9">YIT 12067</strain>
    </source>
</reference>
<evidence type="ECO:0000256" key="4">
    <source>
        <dbReference type="ARBA" id="ARBA00022840"/>
    </source>
</evidence>
<evidence type="ECO:0000256" key="2">
    <source>
        <dbReference type="ARBA" id="ARBA00011963"/>
    </source>
</evidence>
<feature type="domain" description="Zeta toxin" evidence="7">
    <location>
        <begin position="19"/>
        <end position="171"/>
    </location>
</feature>
<dbReference type="InterPro" id="IPR010488">
    <property type="entry name" value="Zeta_toxin_domain"/>
</dbReference>
<dbReference type="PANTHER" id="PTHR39206:SF1">
    <property type="entry name" value="SLL8004 PROTEIN"/>
    <property type="match status" value="1"/>
</dbReference>
<evidence type="ECO:0000313" key="8">
    <source>
        <dbReference type="EMBL" id="EFY04225.1"/>
    </source>
</evidence>
<dbReference type="GO" id="GO:0016301">
    <property type="term" value="F:kinase activity"/>
    <property type="evidence" value="ECO:0007669"/>
    <property type="project" value="InterPro"/>
</dbReference>
<organism evidence="8 9">
    <name type="scientific">Phascolarctobacterium succinatutens YIT 12067</name>
    <dbReference type="NCBI Taxonomy" id="626939"/>
    <lineage>
        <taxon>Bacteria</taxon>
        <taxon>Bacillati</taxon>
        <taxon>Bacillota</taxon>
        <taxon>Negativicutes</taxon>
        <taxon>Acidaminococcales</taxon>
        <taxon>Acidaminococcaceae</taxon>
        <taxon>Phascolarctobacterium</taxon>
    </lineage>
</organism>